<evidence type="ECO:0000256" key="6">
    <source>
        <dbReference type="ARBA" id="ARBA00022884"/>
    </source>
</evidence>
<evidence type="ECO:0000256" key="7">
    <source>
        <dbReference type="ARBA" id="ARBA00023118"/>
    </source>
</evidence>
<organism evidence="10 11">
    <name type="scientific">Caldicellulosiruptor changbaiensis</name>
    <dbReference type="NCBI Taxonomy" id="1222016"/>
    <lineage>
        <taxon>Bacteria</taxon>
        <taxon>Bacillati</taxon>
        <taxon>Bacillota</taxon>
        <taxon>Bacillota incertae sedis</taxon>
        <taxon>Caldicellulosiruptorales</taxon>
        <taxon>Caldicellulosiruptoraceae</taxon>
        <taxon>Caldicellulosiruptor</taxon>
    </lineage>
</organism>
<dbReference type="GO" id="GO:0003723">
    <property type="term" value="F:RNA binding"/>
    <property type="evidence" value="ECO:0007669"/>
    <property type="project" value="UniProtKB-KW"/>
</dbReference>
<keyword evidence="5" id="KW-0378">Hydrolase</keyword>
<dbReference type="GO" id="GO:0004519">
    <property type="term" value="F:endonuclease activity"/>
    <property type="evidence" value="ECO:0007669"/>
    <property type="project" value="UniProtKB-KW"/>
</dbReference>
<keyword evidence="7" id="KW-0051">Antiviral defense</keyword>
<keyword evidence="4" id="KW-0255">Endonuclease</keyword>
<protein>
    <recommendedName>
        <fullName evidence="2">CRISPR system Cms endoribonuclease Csm3</fullName>
    </recommendedName>
    <alternativeName>
        <fullName evidence="8">CRISPR type III A-associated RAMP protein Csm3</fullName>
    </alternativeName>
</protein>
<name>A0A3T0D974_9FIRM</name>
<evidence type="ECO:0000256" key="8">
    <source>
        <dbReference type="ARBA" id="ARBA00033183"/>
    </source>
</evidence>
<dbReference type="PANTHER" id="PTHR35579">
    <property type="entry name" value="CRISPR SYSTEM CMS ENDORIBONUCLEASE CSM3"/>
    <property type="match status" value="1"/>
</dbReference>
<evidence type="ECO:0000256" key="5">
    <source>
        <dbReference type="ARBA" id="ARBA00022801"/>
    </source>
</evidence>
<evidence type="ECO:0000256" key="3">
    <source>
        <dbReference type="ARBA" id="ARBA00022722"/>
    </source>
</evidence>
<evidence type="ECO:0000259" key="9">
    <source>
        <dbReference type="Pfam" id="PF03787"/>
    </source>
</evidence>
<dbReference type="NCBIfam" id="TIGR02582">
    <property type="entry name" value="cas7_TM1809"/>
    <property type="match status" value="1"/>
</dbReference>
<dbReference type="Pfam" id="PF03787">
    <property type="entry name" value="RAMPs"/>
    <property type="match status" value="1"/>
</dbReference>
<dbReference type="InterPro" id="IPR005537">
    <property type="entry name" value="RAMP_III_fam"/>
</dbReference>
<accession>A0A3T0D974</accession>
<keyword evidence="3" id="KW-0540">Nuclease</keyword>
<dbReference type="InterPro" id="IPR013412">
    <property type="entry name" value="CRISPR-assoc_RAMP_Csm3"/>
</dbReference>
<dbReference type="GO" id="GO:0016787">
    <property type="term" value="F:hydrolase activity"/>
    <property type="evidence" value="ECO:0007669"/>
    <property type="project" value="UniProtKB-KW"/>
</dbReference>
<dbReference type="EMBL" id="CP034791">
    <property type="protein sequence ID" value="AZT91594.1"/>
    <property type="molecule type" value="Genomic_DNA"/>
</dbReference>
<sequence>MLLKQIIVLKTIMKIKTGLRIGGSREELKIGDIDNPVIRDPLTNEPYIPGSSLKGKMRSSLEITLKGTKDPCNCGNCPICVLFGAAKNKPQSGEKEVTRLIVRDSFMTEKSKKLLLDFVGDYVEIKKENVINRVTGVAKDPRTLDRIPAGTEFECEFVLRIYQKDQEKVEEYIKYIETALTLIELTYLGGSGTRGYGKVEFGENGNKIIEKKVYEIVKSEDGFVKVEEKSEDS</sequence>
<comment type="similarity">
    <text evidence="1">Belongs to the CRISPR-associated Csm3 family.</text>
</comment>
<evidence type="ECO:0000256" key="2">
    <source>
        <dbReference type="ARBA" id="ARBA00022150"/>
    </source>
</evidence>
<dbReference type="KEGG" id="ccha:ELD05_00180"/>
<keyword evidence="6" id="KW-0694">RNA-binding</keyword>
<reference evidence="10 11" key="1">
    <citation type="submission" date="2018-12" db="EMBL/GenBank/DDBJ databases">
        <title>Genome sequence from the cellulolytic species, Caldicellulosiruptor changbaiensis.</title>
        <authorList>
            <person name="Blumer-Schuette S.E."/>
            <person name="Mendoza C."/>
        </authorList>
    </citation>
    <scope>NUCLEOTIDE SEQUENCE [LARGE SCALE GENOMIC DNA]</scope>
    <source>
        <strain evidence="10 11">CBS-Z</strain>
    </source>
</reference>
<proteinExistence type="inferred from homology"/>
<dbReference type="AlphaFoldDB" id="A0A3T0D974"/>
<evidence type="ECO:0000256" key="4">
    <source>
        <dbReference type="ARBA" id="ARBA00022759"/>
    </source>
</evidence>
<gene>
    <name evidence="10" type="primary">csm3</name>
    <name evidence="10" type="ORF">ELD05_00180</name>
</gene>
<dbReference type="GO" id="GO:0051607">
    <property type="term" value="P:defense response to virus"/>
    <property type="evidence" value="ECO:0007669"/>
    <property type="project" value="UniProtKB-KW"/>
</dbReference>
<evidence type="ECO:0000256" key="1">
    <source>
        <dbReference type="ARBA" id="ARBA00006342"/>
    </source>
</evidence>
<dbReference type="Proteomes" id="UP000282930">
    <property type="component" value="Chromosome"/>
</dbReference>
<evidence type="ECO:0000313" key="10">
    <source>
        <dbReference type="EMBL" id="AZT91594.1"/>
    </source>
</evidence>
<evidence type="ECO:0000313" key="11">
    <source>
        <dbReference type="Proteomes" id="UP000282930"/>
    </source>
</evidence>
<feature type="domain" description="CRISPR type III-associated protein" evidence="9">
    <location>
        <begin position="14"/>
        <end position="200"/>
    </location>
</feature>
<dbReference type="InterPro" id="IPR052216">
    <property type="entry name" value="CRISPR_Csm3_endoribonuclease"/>
</dbReference>
<keyword evidence="11" id="KW-1185">Reference proteome</keyword>
<dbReference type="PANTHER" id="PTHR35579:SF3">
    <property type="entry name" value="CRISPR SYSTEM CMS ENDORIBONUCLEASE CSM3"/>
    <property type="match status" value="1"/>
</dbReference>